<dbReference type="PANTHER" id="PTHR39963:SF1">
    <property type="entry name" value="MNMC-LIKE METHYLTRANSFERASE DOMAIN-CONTAINING PROTEIN"/>
    <property type="match status" value="1"/>
</dbReference>
<keyword evidence="3" id="KW-1185">Reference proteome</keyword>
<name>A0ABS9ILP6_9FLAO</name>
<dbReference type="NCBIfam" id="NF033855">
    <property type="entry name" value="tRNA_MNMC2"/>
    <property type="match status" value="1"/>
</dbReference>
<dbReference type="SUPFAM" id="SSF53335">
    <property type="entry name" value="S-adenosyl-L-methionine-dependent methyltransferases"/>
    <property type="match status" value="1"/>
</dbReference>
<dbReference type="Pfam" id="PF05430">
    <property type="entry name" value="Methyltransf_30"/>
    <property type="match status" value="1"/>
</dbReference>
<organism evidence="2 3">
    <name type="scientific">Flaviramulus multivorans</name>
    <dbReference type="NCBI Taxonomy" id="1304750"/>
    <lineage>
        <taxon>Bacteria</taxon>
        <taxon>Pseudomonadati</taxon>
        <taxon>Bacteroidota</taxon>
        <taxon>Flavobacteriia</taxon>
        <taxon>Flavobacteriales</taxon>
        <taxon>Flavobacteriaceae</taxon>
        <taxon>Flaviramulus</taxon>
    </lineage>
</organism>
<evidence type="ECO:0000259" key="1">
    <source>
        <dbReference type="Pfam" id="PF05430"/>
    </source>
</evidence>
<evidence type="ECO:0000313" key="2">
    <source>
        <dbReference type="EMBL" id="MCF7561505.1"/>
    </source>
</evidence>
<evidence type="ECO:0000313" key="3">
    <source>
        <dbReference type="Proteomes" id="UP001200022"/>
    </source>
</evidence>
<sequence length="241" mass="27608">MKREIIITADGSTTIHLPDWNEQYHSKHGAIQEAYHVFIKHGLHHFCDQFCHPELVSGSHKEILSKKIKEITILEIGFGTGLNAFITLLEAEKLNITINYIGVEGYPVSADEINQLNYSKALKSPNREALFKKLHEVSWEEKHKITTNFQLVKQQKMFDKVNETNVYNLIYFDAFGARVQPELWTETILKKMFNALKPNGILVTYSAKGNVRRAMQSVGYKVDKLPGPPGKREMLRGWKPA</sequence>
<gene>
    <name evidence="2" type="primary">mnmD</name>
    <name evidence="2" type="ORF">L3X39_12730</name>
</gene>
<dbReference type="PANTHER" id="PTHR39963">
    <property type="entry name" value="SLL0983 PROTEIN"/>
    <property type="match status" value="1"/>
</dbReference>
<dbReference type="EMBL" id="JAKKDV010000005">
    <property type="protein sequence ID" value="MCF7561505.1"/>
    <property type="molecule type" value="Genomic_DNA"/>
</dbReference>
<accession>A0ABS9ILP6</accession>
<dbReference type="InterPro" id="IPR029063">
    <property type="entry name" value="SAM-dependent_MTases_sf"/>
</dbReference>
<reference evidence="2 3" key="1">
    <citation type="submission" date="2022-01" db="EMBL/GenBank/DDBJ databases">
        <title>Draft genome sequence of Sabulilitoribacter multivorans KCTC 32326.</title>
        <authorList>
            <person name="Oh J.-S."/>
        </authorList>
    </citation>
    <scope>NUCLEOTIDE SEQUENCE [LARGE SCALE GENOMIC DNA]</scope>
    <source>
        <strain evidence="2 3">M-M16</strain>
    </source>
</reference>
<dbReference type="InterPro" id="IPR008471">
    <property type="entry name" value="MnmC-like_methylTransf"/>
</dbReference>
<dbReference type="RefSeq" id="WP_237232236.1">
    <property type="nucleotide sequence ID" value="NZ_JAKKDV010000005.1"/>
</dbReference>
<feature type="domain" description="MnmC-like methyltransferase" evidence="1">
    <location>
        <begin position="143"/>
        <end position="240"/>
    </location>
</feature>
<protein>
    <submittedName>
        <fullName evidence="2">tRNA (5-methylaminomethyl-2-thiouridine)(34)-methyltransferase MnmD</fullName>
    </submittedName>
</protein>
<dbReference type="Proteomes" id="UP001200022">
    <property type="component" value="Unassembled WGS sequence"/>
</dbReference>
<comment type="caution">
    <text evidence="2">The sequence shown here is derived from an EMBL/GenBank/DDBJ whole genome shotgun (WGS) entry which is preliminary data.</text>
</comment>
<dbReference type="InterPro" id="IPR047785">
    <property type="entry name" value="tRNA_MNMC2"/>
</dbReference>
<proteinExistence type="predicted"/>
<dbReference type="Gene3D" id="3.40.50.150">
    <property type="entry name" value="Vaccinia Virus protein VP39"/>
    <property type="match status" value="1"/>
</dbReference>